<dbReference type="AlphaFoldDB" id="A0A346XZT0"/>
<dbReference type="GO" id="GO:0030729">
    <property type="term" value="F:acetoacetate-CoA ligase activity"/>
    <property type="evidence" value="ECO:0007669"/>
    <property type="project" value="InterPro"/>
</dbReference>
<dbReference type="InterPro" id="IPR000873">
    <property type="entry name" value="AMP-dep_synth/lig_dom"/>
</dbReference>
<dbReference type="RefSeq" id="WP_114592176.1">
    <property type="nucleotide sequence ID" value="NZ_CP031165.1"/>
</dbReference>
<evidence type="ECO:0000256" key="4">
    <source>
        <dbReference type="ARBA" id="ARBA00022840"/>
    </source>
</evidence>
<dbReference type="GO" id="GO:0005524">
    <property type="term" value="F:ATP binding"/>
    <property type="evidence" value="ECO:0007669"/>
    <property type="project" value="UniProtKB-KW"/>
</dbReference>
<dbReference type="Proteomes" id="UP000264006">
    <property type="component" value="Chromosome"/>
</dbReference>
<evidence type="ECO:0000313" key="8">
    <source>
        <dbReference type="EMBL" id="AXV07727.1"/>
    </source>
</evidence>
<dbReference type="PROSITE" id="PS00455">
    <property type="entry name" value="AMP_BINDING"/>
    <property type="match status" value="1"/>
</dbReference>
<dbReference type="Gene3D" id="3.30.300.30">
    <property type="match status" value="1"/>
</dbReference>
<evidence type="ECO:0000256" key="1">
    <source>
        <dbReference type="ARBA" id="ARBA00006432"/>
    </source>
</evidence>
<evidence type="ECO:0000259" key="6">
    <source>
        <dbReference type="Pfam" id="PF13193"/>
    </source>
</evidence>
<keyword evidence="3" id="KW-0547">Nucleotide-binding</keyword>
<evidence type="ECO:0000256" key="2">
    <source>
        <dbReference type="ARBA" id="ARBA00022598"/>
    </source>
</evidence>
<keyword evidence="2" id="KW-0436">Ligase</keyword>
<feature type="domain" description="AMP-dependent synthetase/ligase" evidence="5">
    <location>
        <begin position="102"/>
        <end position="472"/>
    </location>
</feature>
<dbReference type="EMBL" id="CP031165">
    <property type="protein sequence ID" value="AXV07727.1"/>
    <property type="molecule type" value="Genomic_DNA"/>
</dbReference>
<evidence type="ECO:0000259" key="7">
    <source>
        <dbReference type="Pfam" id="PF16177"/>
    </source>
</evidence>
<dbReference type="Gene3D" id="3.40.50.12780">
    <property type="entry name" value="N-terminal domain of ligase-like"/>
    <property type="match status" value="1"/>
</dbReference>
<feature type="domain" description="Acetyl-coenzyme A synthetase N-terminal" evidence="7">
    <location>
        <begin position="43"/>
        <end position="97"/>
    </location>
</feature>
<dbReference type="OrthoDB" id="9803968at2"/>
<dbReference type="InterPro" id="IPR042099">
    <property type="entry name" value="ANL_N_sf"/>
</dbReference>
<organism evidence="8 9">
    <name type="scientific">Euzebya pacifica</name>
    <dbReference type="NCBI Taxonomy" id="1608957"/>
    <lineage>
        <taxon>Bacteria</taxon>
        <taxon>Bacillati</taxon>
        <taxon>Actinomycetota</taxon>
        <taxon>Nitriliruptoria</taxon>
        <taxon>Euzebyales</taxon>
    </lineage>
</organism>
<evidence type="ECO:0000313" key="9">
    <source>
        <dbReference type="Proteomes" id="UP000264006"/>
    </source>
</evidence>
<dbReference type="GO" id="GO:0006629">
    <property type="term" value="P:lipid metabolic process"/>
    <property type="evidence" value="ECO:0007669"/>
    <property type="project" value="InterPro"/>
</dbReference>
<dbReference type="PANTHER" id="PTHR42921">
    <property type="entry name" value="ACETOACETYL-COA SYNTHETASE"/>
    <property type="match status" value="1"/>
</dbReference>
<gene>
    <name evidence="8" type="ORF">DVS28_a3048</name>
</gene>
<dbReference type="InterPro" id="IPR005914">
    <property type="entry name" value="Acac_CoA_synth"/>
</dbReference>
<dbReference type="Pfam" id="PF00501">
    <property type="entry name" value="AMP-binding"/>
    <property type="match status" value="1"/>
</dbReference>
<proteinExistence type="inferred from homology"/>
<evidence type="ECO:0000259" key="5">
    <source>
        <dbReference type="Pfam" id="PF00501"/>
    </source>
</evidence>
<comment type="similarity">
    <text evidence="1">Belongs to the ATP-dependent AMP-binding enzyme family.</text>
</comment>
<dbReference type="Pfam" id="PF13193">
    <property type="entry name" value="AMP-binding_C"/>
    <property type="match status" value="1"/>
</dbReference>
<dbReference type="SUPFAM" id="SSF56801">
    <property type="entry name" value="Acetyl-CoA synthetase-like"/>
    <property type="match status" value="1"/>
</dbReference>
<protein>
    <submittedName>
        <fullName evidence="8">Acetoacetyl-CoA synthetase</fullName>
    </submittedName>
</protein>
<keyword evidence="9" id="KW-1185">Reference proteome</keyword>
<dbReference type="PANTHER" id="PTHR42921:SF1">
    <property type="entry name" value="ACETOACETYL-COA SYNTHETASE"/>
    <property type="match status" value="1"/>
</dbReference>
<reference evidence="8 9" key="1">
    <citation type="submission" date="2018-09" db="EMBL/GenBank/DDBJ databases">
        <title>Complete genome sequence of Euzebya sp. DY32-46 isolated from seawater of Pacific Ocean.</title>
        <authorList>
            <person name="Xu L."/>
            <person name="Wu Y.-H."/>
            <person name="Xu X.-W."/>
        </authorList>
    </citation>
    <scope>NUCLEOTIDE SEQUENCE [LARGE SCALE GENOMIC DNA]</scope>
    <source>
        <strain evidence="8 9">DY32-46</strain>
    </source>
</reference>
<dbReference type="Pfam" id="PF16177">
    <property type="entry name" value="ACAS_N"/>
    <property type="match status" value="1"/>
</dbReference>
<keyword evidence="4" id="KW-0067">ATP-binding</keyword>
<accession>A0A346XZT0</accession>
<feature type="domain" description="AMP-binding enzyme C-terminal" evidence="6">
    <location>
        <begin position="547"/>
        <end position="616"/>
    </location>
</feature>
<sequence>MSHSPDVLWTPSTDRIDRANLTAFAADAPVDLPRGADGSFDDRALWRWSVDDLPGFWAHVWRWCGVVASEQPTAIMGDPAMPGTTWFEGARLNYAENLLRGDRDRLAVISAAEGRQTRRFTVGDLRRDVARVQASLVAMGVGRGDRVCGFVPNTVESLVAMLATTALGAIWSSTSPDFGAQGVVDRFAQIEPTVLVVADGYRYGGRTHGLQEKVSDVVAALPGLSHLVVIDFAGVGLTVDGPTVHGWDDLLADGPDEPDFVQVPADHPLFVMYSSGTTGVPKSIVHGHGGTLVKHLVEHKLSTDLHPGDVLSWFTTCGWMMWNWLASALASEVTIVLYDGSPTEPDAGALWRQAAEFGVTHFGTSPKFLSACEKLDMVPKEEADLSALRAIMSSGAPLNPEQFDWVYANVADDVTLASISGGTDIIGCFAGGVPTKPVRRGELQGLGLGMKVEAWDDQGRPLPPGEKGELVCTLPFPSMPVGFWNDPDGSRYRAAYFAEHPGVWTHGDFIELRPEGGVVIHGRSDTTLNPGGVRIGTAEIYRAIEPMAEIADGIVVGRTHDGDVEVVLCVVLAAGATLDEELIGRIRKTIRTTATPRHVPAHVFAVPAIPYTISGKKVEKAVRRVIEGDRVDNTDAMTNPEALEAFRHLFG</sequence>
<dbReference type="InterPro" id="IPR045851">
    <property type="entry name" value="AMP-bd_C_sf"/>
</dbReference>
<name>A0A346XZT0_9ACTN</name>
<dbReference type="InterPro" id="IPR020845">
    <property type="entry name" value="AMP-binding_CS"/>
</dbReference>
<dbReference type="KEGG" id="euz:DVS28_a3048"/>
<dbReference type="InterPro" id="IPR025110">
    <property type="entry name" value="AMP-bd_C"/>
</dbReference>
<dbReference type="NCBIfam" id="NF002937">
    <property type="entry name" value="PRK03584.1"/>
    <property type="match status" value="1"/>
</dbReference>
<dbReference type="NCBIfam" id="TIGR01217">
    <property type="entry name" value="ac_ac_CoA_syn"/>
    <property type="match status" value="1"/>
</dbReference>
<dbReference type="InterPro" id="IPR032387">
    <property type="entry name" value="ACAS_N"/>
</dbReference>
<dbReference type="CDD" id="cd05943">
    <property type="entry name" value="AACS"/>
    <property type="match status" value="1"/>
</dbReference>
<evidence type="ECO:0000256" key="3">
    <source>
        <dbReference type="ARBA" id="ARBA00022741"/>
    </source>
</evidence>